<protein>
    <submittedName>
        <fullName evidence="2">Uncharacterized protein</fullName>
    </submittedName>
</protein>
<proteinExistence type="predicted"/>
<organism evidence="2 3">
    <name type="scientific">Lactuca saligna</name>
    <name type="common">Willowleaf lettuce</name>
    <dbReference type="NCBI Taxonomy" id="75948"/>
    <lineage>
        <taxon>Eukaryota</taxon>
        <taxon>Viridiplantae</taxon>
        <taxon>Streptophyta</taxon>
        <taxon>Embryophyta</taxon>
        <taxon>Tracheophyta</taxon>
        <taxon>Spermatophyta</taxon>
        <taxon>Magnoliopsida</taxon>
        <taxon>eudicotyledons</taxon>
        <taxon>Gunneridae</taxon>
        <taxon>Pentapetalae</taxon>
        <taxon>asterids</taxon>
        <taxon>campanulids</taxon>
        <taxon>Asterales</taxon>
        <taxon>Asteraceae</taxon>
        <taxon>Cichorioideae</taxon>
        <taxon>Cichorieae</taxon>
        <taxon>Lactucinae</taxon>
        <taxon>Lactuca</taxon>
    </lineage>
</organism>
<name>A0AA35VX76_LACSI</name>
<dbReference type="Proteomes" id="UP001177003">
    <property type="component" value="Chromosome 2"/>
</dbReference>
<reference evidence="2" key="1">
    <citation type="submission" date="2023-04" db="EMBL/GenBank/DDBJ databases">
        <authorList>
            <person name="Vijverberg K."/>
            <person name="Xiong W."/>
            <person name="Schranz E."/>
        </authorList>
    </citation>
    <scope>NUCLEOTIDE SEQUENCE</scope>
</reference>
<keyword evidence="3" id="KW-1185">Reference proteome</keyword>
<evidence type="ECO:0000256" key="1">
    <source>
        <dbReference type="SAM" id="MobiDB-lite"/>
    </source>
</evidence>
<dbReference type="AlphaFoldDB" id="A0AA35VX76"/>
<sequence length="198" mass="21313">MMQEVAKVHQNYSILHNKVDIVADAVTKLDEYHTSMNSKEFVHLQGLLEKVKEKISKLEIPPSSTVSQESISQMLSSLETRLKADFDRLLKYINLMPTVAPPVSTGVQGGENGVGASNDTKQGKVVGRVIRKQIPTTILVSTTVTSTTITSKPLKGIVIGSSTGGSSSKPLPSTEELKGKGKGVLIEPTSEEKNLSLE</sequence>
<dbReference type="EMBL" id="OX465078">
    <property type="protein sequence ID" value="CAI9271777.1"/>
    <property type="molecule type" value="Genomic_DNA"/>
</dbReference>
<feature type="region of interest" description="Disordered" evidence="1">
    <location>
        <begin position="160"/>
        <end position="198"/>
    </location>
</feature>
<gene>
    <name evidence="2" type="ORF">LSALG_LOCUS12036</name>
</gene>
<evidence type="ECO:0000313" key="3">
    <source>
        <dbReference type="Proteomes" id="UP001177003"/>
    </source>
</evidence>
<accession>A0AA35VX76</accession>
<evidence type="ECO:0000313" key="2">
    <source>
        <dbReference type="EMBL" id="CAI9271777.1"/>
    </source>
</evidence>